<gene>
    <name evidence="1" type="ORF">H9912_08615</name>
</gene>
<reference evidence="1" key="1">
    <citation type="journal article" date="2021" name="PeerJ">
        <title>Extensive microbial diversity within the chicken gut microbiome revealed by metagenomics and culture.</title>
        <authorList>
            <person name="Gilroy R."/>
            <person name="Ravi A."/>
            <person name="Getino M."/>
            <person name="Pursley I."/>
            <person name="Horton D.L."/>
            <person name="Alikhan N.F."/>
            <person name="Baker D."/>
            <person name="Gharbi K."/>
            <person name="Hall N."/>
            <person name="Watson M."/>
            <person name="Adriaenssens E.M."/>
            <person name="Foster-Nyarko E."/>
            <person name="Jarju S."/>
            <person name="Secka A."/>
            <person name="Antonio M."/>
            <person name="Oren A."/>
            <person name="Chaudhuri R.R."/>
            <person name="La Ragione R."/>
            <person name="Hildebrand F."/>
            <person name="Pallen M.J."/>
        </authorList>
    </citation>
    <scope>NUCLEOTIDE SEQUENCE</scope>
    <source>
        <strain evidence="1">ChiHjej8B7-25341</strain>
    </source>
</reference>
<evidence type="ECO:0000313" key="1">
    <source>
        <dbReference type="EMBL" id="HJD31988.1"/>
    </source>
</evidence>
<sequence>MLFSQKWEEIYATPDQEAFFRAKYLLDGQGISFKTDLINNQLRLSFNNADGSRAALGRDGSVRDFYKILVKKEDREKARMILEKQMEGRIEK</sequence>
<comment type="caution">
    <text evidence="1">The sequence shown here is derived from an EMBL/GenBank/DDBJ whole genome shotgun (WGS) entry which is preliminary data.</text>
</comment>
<dbReference type="AlphaFoldDB" id="A0A9D2QYF0"/>
<organism evidence="1 2">
    <name type="scientific">Candidatus Eisenbergiella stercorigallinarum</name>
    <dbReference type="NCBI Taxonomy" id="2838557"/>
    <lineage>
        <taxon>Bacteria</taxon>
        <taxon>Bacillati</taxon>
        <taxon>Bacillota</taxon>
        <taxon>Clostridia</taxon>
        <taxon>Lachnospirales</taxon>
        <taxon>Lachnospiraceae</taxon>
        <taxon>Eisenbergiella</taxon>
    </lineage>
</organism>
<dbReference type="Proteomes" id="UP000823851">
    <property type="component" value="Unassembled WGS sequence"/>
</dbReference>
<protein>
    <submittedName>
        <fullName evidence="1">Uncharacterized protein</fullName>
    </submittedName>
</protein>
<evidence type="ECO:0000313" key="2">
    <source>
        <dbReference type="Proteomes" id="UP000823851"/>
    </source>
</evidence>
<reference evidence="1" key="2">
    <citation type="submission" date="2021-04" db="EMBL/GenBank/DDBJ databases">
        <authorList>
            <person name="Gilroy R."/>
        </authorList>
    </citation>
    <scope>NUCLEOTIDE SEQUENCE</scope>
    <source>
        <strain evidence="1">ChiHjej8B7-25341</strain>
    </source>
</reference>
<name>A0A9D2QYF0_9FIRM</name>
<accession>A0A9D2QYF0</accession>
<proteinExistence type="predicted"/>
<dbReference type="EMBL" id="DWUW01000245">
    <property type="protein sequence ID" value="HJD31988.1"/>
    <property type="molecule type" value="Genomic_DNA"/>
</dbReference>